<dbReference type="Gene3D" id="3.40.190.10">
    <property type="entry name" value="Periplasmic binding protein-like II"/>
    <property type="match status" value="2"/>
</dbReference>
<dbReference type="EMBL" id="JAXCLA010000001">
    <property type="protein sequence ID" value="MDY0743458.1"/>
    <property type="molecule type" value="Genomic_DNA"/>
</dbReference>
<evidence type="ECO:0000313" key="1">
    <source>
        <dbReference type="EMBL" id="MDY0743458.1"/>
    </source>
</evidence>
<protein>
    <recommendedName>
        <fullName evidence="3">Solute-binding protein family 3/N-terminal domain-containing protein</fullName>
    </recommendedName>
</protein>
<dbReference type="Proteomes" id="UP001285263">
    <property type="component" value="Unassembled WGS sequence"/>
</dbReference>
<reference evidence="1 2" key="1">
    <citation type="submission" date="2023-11" db="EMBL/GenBank/DDBJ databases">
        <title>Paucibacter sp. nov., isolated from fresh soil in Korea.</title>
        <authorList>
            <person name="Le N.T.T."/>
        </authorList>
    </citation>
    <scope>NUCLEOTIDE SEQUENCE [LARGE SCALE GENOMIC DNA]</scope>
    <source>
        <strain evidence="1 2">R3-3</strain>
    </source>
</reference>
<name>A0ABU5DB53_9BURK</name>
<evidence type="ECO:0000313" key="2">
    <source>
        <dbReference type="Proteomes" id="UP001285263"/>
    </source>
</evidence>
<dbReference type="SUPFAM" id="SSF53850">
    <property type="entry name" value="Periplasmic binding protein-like II"/>
    <property type="match status" value="1"/>
</dbReference>
<gene>
    <name evidence="1" type="ORF">SNE35_03035</name>
</gene>
<organism evidence="1 2">
    <name type="scientific">Roseateles agri</name>
    <dbReference type="NCBI Taxonomy" id="3098619"/>
    <lineage>
        <taxon>Bacteria</taxon>
        <taxon>Pseudomonadati</taxon>
        <taxon>Pseudomonadota</taxon>
        <taxon>Betaproteobacteria</taxon>
        <taxon>Burkholderiales</taxon>
        <taxon>Sphaerotilaceae</taxon>
        <taxon>Roseateles</taxon>
    </lineage>
</organism>
<dbReference type="RefSeq" id="WP_320421348.1">
    <property type="nucleotide sequence ID" value="NZ_JAXCLA010000001.1"/>
</dbReference>
<evidence type="ECO:0008006" key="3">
    <source>
        <dbReference type="Google" id="ProtNLM"/>
    </source>
</evidence>
<comment type="caution">
    <text evidence="1">The sequence shown here is derived from an EMBL/GenBank/DDBJ whole genome shotgun (WGS) entry which is preliminary data.</text>
</comment>
<keyword evidence="2" id="KW-1185">Reference proteome</keyword>
<sequence>MSPRFLARRRLLASAALAPVVGMATEDKPLRVIYPRMLERPEQAFGYRVLGLALQHAGQPYELQVGDALMSNKAAWQALQQGRVDVVDNSSAGRSPERVDLVPVPIDFGLAGCRMLLGRREVLHRLRGVRRVEDLRGFVFGQGFDWTDGRILRNAGLRVEEADFSSLLRMLQGRRFDLLPLGCDEAHAILERERDQAPDVQVDEGVGLFYPYPRIFFLTRGNTALQAALLRGLKAAREDGSLAALLEHTPGIGPVLTGKRPLPKTLIGLPNPWLPAELRGLAPEQYHPALRATLRALQQPTQG</sequence>
<proteinExistence type="predicted"/>
<accession>A0ABU5DB53</accession>